<sequence length="127" mass="13919">MLRLVVERGTGREDIGAALATGKTGTSQNHRDAWFVGFTEPLIVGVWVGNDDEKPMNDVTGGKLPARIWKNFMTAALAEGTSEESGAQAAGSAPACNFRACAGAHRSFRPDDCRFQPYYWPRRLCER</sequence>
<dbReference type="AlphaFoldDB" id="A0A2A6LUF5"/>
<evidence type="ECO:0000256" key="10">
    <source>
        <dbReference type="ARBA" id="ARBA00049902"/>
    </source>
</evidence>
<dbReference type="GO" id="GO:0009252">
    <property type="term" value="P:peptidoglycan biosynthetic process"/>
    <property type="evidence" value="ECO:0007669"/>
    <property type="project" value="UniProtKB-KW"/>
</dbReference>
<organism evidence="11 12">
    <name type="scientific">Rhizobium fredii</name>
    <name type="common">Sinorhizobium fredii</name>
    <dbReference type="NCBI Taxonomy" id="380"/>
    <lineage>
        <taxon>Bacteria</taxon>
        <taxon>Pseudomonadati</taxon>
        <taxon>Pseudomonadota</taxon>
        <taxon>Alphaproteobacteria</taxon>
        <taxon>Hyphomicrobiales</taxon>
        <taxon>Rhizobiaceae</taxon>
        <taxon>Sinorhizobium/Ensifer group</taxon>
        <taxon>Sinorhizobium</taxon>
    </lineage>
</organism>
<evidence type="ECO:0000313" key="11">
    <source>
        <dbReference type="EMBL" id="PDT46008.1"/>
    </source>
</evidence>
<evidence type="ECO:0000256" key="1">
    <source>
        <dbReference type="ARBA" id="ARBA00004370"/>
    </source>
</evidence>
<dbReference type="SUPFAM" id="SSF56601">
    <property type="entry name" value="beta-lactamase/transpeptidase-like"/>
    <property type="match status" value="1"/>
</dbReference>
<dbReference type="GO" id="GO:0071555">
    <property type="term" value="P:cell wall organization"/>
    <property type="evidence" value="ECO:0007669"/>
    <property type="project" value="UniProtKB-KW"/>
</dbReference>
<dbReference type="GO" id="GO:0008955">
    <property type="term" value="F:peptidoglycan glycosyltransferase activity"/>
    <property type="evidence" value="ECO:0007669"/>
    <property type="project" value="UniProtKB-EC"/>
</dbReference>
<evidence type="ECO:0000256" key="6">
    <source>
        <dbReference type="ARBA" id="ARBA00022984"/>
    </source>
</evidence>
<comment type="catalytic activity">
    <reaction evidence="10">
        <text>[GlcNAc-(1-&gt;4)-Mur2Ac(oyl-L-Ala-gamma-D-Glu-L-Lys-D-Ala-D-Ala)](n)-di-trans,octa-cis-undecaprenyl diphosphate + beta-D-GlcNAc-(1-&gt;4)-Mur2Ac(oyl-L-Ala-gamma-D-Glu-L-Lys-D-Ala-D-Ala)-di-trans,octa-cis-undecaprenyl diphosphate = [GlcNAc-(1-&gt;4)-Mur2Ac(oyl-L-Ala-gamma-D-Glu-L-Lys-D-Ala-D-Ala)](n+1)-di-trans,octa-cis-undecaprenyl diphosphate + di-trans,octa-cis-undecaprenyl diphosphate + H(+)</text>
        <dbReference type="Rhea" id="RHEA:23708"/>
        <dbReference type="Rhea" id="RHEA-COMP:9602"/>
        <dbReference type="Rhea" id="RHEA-COMP:9603"/>
        <dbReference type="ChEBI" id="CHEBI:15378"/>
        <dbReference type="ChEBI" id="CHEBI:58405"/>
        <dbReference type="ChEBI" id="CHEBI:60033"/>
        <dbReference type="ChEBI" id="CHEBI:78435"/>
        <dbReference type="EC" id="2.4.99.28"/>
    </reaction>
</comment>
<reference evidence="11 12" key="1">
    <citation type="submission" date="2017-09" db="EMBL/GenBank/DDBJ databases">
        <title>Comparative genomics of rhizobia isolated from Phaseolus vulgaris in China.</title>
        <authorList>
            <person name="Tong W."/>
        </authorList>
    </citation>
    <scope>NUCLEOTIDE SEQUENCE [LARGE SCALE GENOMIC DNA]</scope>
    <source>
        <strain evidence="11 12">PCH1</strain>
    </source>
</reference>
<dbReference type="InterPro" id="IPR012338">
    <property type="entry name" value="Beta-lactam/transpept-like"/>
</dbReference>
<dbReference type="GO" id="GO:0016020">
    <property type="term" value="C:membrane"/>
    <property type="evidence" value="ECO:0007669"/>
    <property type="project" value="UniProtKB-SubCell"/>
</dbReference>
<dbReference type="EMBL" id="NWTC01000016">
    <property type="protein sequence ID" value="PDT46008.1"/>
    <property type="molecule type" value="Genomic_DNA"/>
</dbReference>
<dbReference type="InterPro" id="IPR050396">
    <property type="entry name" value="Glycosyltr_51/Transpeptidase"/>
</dbReference>
<comment type="catalytic activity">
    <reaction evidence="9">
        <text>Preferential cleavage: (Ac)2-L-Lys-D-Ala-|-D-Ala. Also transpeptidation of peptidyl-alanyl moieties that are N-acyl substituents of D-alanine.</text>
        <dbReference type="EC" id="3.4.16.4"/>
    </reaction>
</comment>
<dbReference type="PANTHER" id="PTHR32282:SF11">
    <property type="entry name" value="PENICILLIN-BINDING PROTEIN 1B"/>
    <property type="match status" value="1"/>
</dbReference>
<evidence type="ECO:0000256" key="9">
    <source>
        <dbReference type="ARBA" id="ARBA00034000"/>
    </source>
</evidence>
<dbReference type="GO" id="GO:0008360">
    <property type="term" value="P:regulation of cell shape"/>
    <property type="evidence" value="ECO:0007669"/>
    <property type="project" value="UniProtKB-KW"/>
</dbReference>
<dbReference type="GO" id="GO:0030288">
    <property type="term" value="C:outer membrane-bounded periplasmic space"/>
    <property type="evidence" value="ECO:0007669"/>
    <property type="project" value="TreeGrafter"/>
</dbReference>
<keyword evidence="8" id="KW-0961">Cell wall biogenesis/degradation</keyword>
<dbReference type="GO" id="GO:0009002">
    <property type="term" value="F:serine-type D-Ala-D-Ala carboxypeptidase activity"/>
    <property type="evidence" value="ECO:0007669"/>
    <property type="project" value="UniProtKB-EC"/>
</dbReference>
<keyword evidence="7" id="KW-0472">Membrane</keyword>
<evidence type="ECO:0000256" key="3">
    <source>
        <dbReference type="ARBA" id="ARBA00022676"/>
    </source>
</evidence>
<evidence type="ECO:0000256" key="2">
    <source>
        <dbReference type="ARBA" id="ARBA00022475"/>
    </source>
</evidence>
<accession>A0A2A6LUF5</accession>
<evidence type="ECO:0000256" key="7">
    <source>
        <dbReference type="ARBA" id="ARBA00023136"/>
    </source>
</evidence>
<dbReference type="PANTHER" id="PTHR32282">
    <property type="entry name" value="BINDING PROTEIN TRANSPEPTIDASE, PUTATIVE-RELATED"/>
    <property type="match status" value="1"/>
</dbReference>
<evidence type="ECO:0000313" key="12">
    <source>
        <dbReference type="Proteomes" id="UP000220353"/>
    </source>
</evidence>
<proteinExistence type="predicted"/>
<dbReference type="Proteomes" id="UP000220353">
    <property type="component" value="Unassembled WGS sequence"/>
</dbReference>
<gene>
    <name evidence="11" type="ORF">CO661_20365</name>
</gene>
<comment type="subcellular location">
    <subcellularLocation>
        <location evidence="1">Membrane</location>
    </subcellularLocation>
</comment>
<name>A0A2A6LUF5_RHIFR</name>
<protein>
    <submittedName>
        <fullName evidence="11">Uncharacterized protein</fullName>
    </submittedName>
</protein>
<keyword evidence="5" id="KW-0133">Cell shape</keyword>
<evidence type="ECO:0000256" key="5">
    <source>
        <dbReference type="ARBA" id="ARBA00022960"/>
    </source>
</evidence>
<evidence type="ECO:0000256" key="8">
    <source>
        <dbReference type="ARBA" id="ARBA00023316"/>
    </source>
</evidence>
<evidence type="ECO:0000256" key="4">
    <source>
        <dbReference type="ARBA" id="ARBA00022679"/>
    </source>
</evidence>
<comment type="caution">
    <text evidence="11">The sequence shown here is derived from an EMBL/GenBank/DDBJ whole genome shotgun (WGS) entry which is preliminary data.</text>
</comment>
<keyword evidence="3" id="KW-0328">Glycosyltransferase</keyword>
<keyword evidence="4" id="KW-0808">Transferase</keyword>
<keyword evidence="2" id="KW-1003">Cell membrane</keyword>
<dbReference type="Gene3D" id="3.40.710.10">
    <property type="entry name" value="DD-peptidase/beta-lactamase superfamily"/>
    <property type="match status" value="1"/>
</dbReference>
<keyword evidence="6" id="KW-0573">Peptidoglycan synthesis</keyword>